<protein>
    <recommendedName>
        <fullName evidence="3">PA14 domain-containing protein</fullName>
    </recommendedName>
</protein>
<proteinExistence type="predicted"/>
<feature type="compositionally biased region" description="Low complexity" evidence="1">
    <location>
        <begin position="247"/>
        <end position="322"/>
    </location>
</feature>
<dbReference type="Proteomes" id="UP000714618">
    <property type="component" value="Unassembled WGS sequence"/>
</dbReference>
<dbReference type="AlphaFoldDB" id="A0A9N8JU49"/>
<dbReference type="InterPro" id="IPR018871">
    <property type="entry name" value="GLEYA_adhesin_domain"/>
</dbReference>
<dbReference type="PROSITE" id="PS51820">
    <property type="entry name" value="PA14"/>
    <property type="match status" value="1"/>
</dbReference>
<dbReference type="OrthoDB" id="4792629at2759"/>
<keyword evidence="5" id="KW-1185">Reference proteome</keyword>
<name>A0A9N8JU49_9PEZI</name>
<feature type="signal peptide" evidence="2">
    <location>
        <begin position="1"/>
        <end position="20"/>
    </location>
</feature>
<dbReference type="SUPFAM" id="SSF56988">
    <property type="entry name" value="Anthrax protective antigen"/>
    <property type="match status" value="1"/>
</dbReference>
<feature type="domain" description="PA14" evidence="3">
    <location>
        <begin position="360"/>
        <end position="541"/>
    </location>
</feature>
<dbReference type="Pfam" id="PF10528">
    <property type="entry name" value="GLEYA"/>
    <property type="match status" value="1"/>
</dbReference>
<dbReference type="InterPro" id="IPR037524">
    <property type="entry name" value="PA14/GLEYA"/>
</dbReference>
<feature type="chain" id="PRO_5040351555" description="PA14 domain-containing protein" evidence="2">
    <location>
        <begin position="21"/>
        <end position="549"/>
    </location>
</feature>
<evidence type="ECO:0000259" key="3">
    <source>
        <dbReference type="PROSITE" id="PS51820"/>
    </source>
</evidence>
<reference evidence="4" key="1">
    <citation type="submission" date="2020-06" db="EMBL/GenBank/DDBJ databases">
        <authorList>
            <person name="Onetto C."/>
        </authorList>
    </citation>
    <scope>NUCLEOTIDE SEQUENCE</scope>
</reference>
<gene>
    <name evidence="4" type="ORF">AWRI4233_LOCUS3582</name>
</gene>
<accession>A0A9N8JU49</accession>
<dbReference type="EMBL" id="CAIJEO010000005">
    <property type="protein sequence ID" value="CAD0092382.1"/>
    <property type="molecule type" value="Genomic_DNA"/>
</dbReference>
<evidence type="ECO:0000313" key="4">
    <source>
        <dbReference type="EMBL" id="CAD0092382.1"/>
    </source>
</evidence>
<dbReference type="Gene3D" id="2.60.120.1560">
    <property type="match status" value="1"/>
</dbReference>
<evidence type="ECO:0000313" key="5">
    <source>
        <dbReference type="Proteomes" id="UP000714618"/>
    </source>
</evidence>
<organism evidence="4 5">
    <name type="scientific">Aureobasidium mustum</name>
    <dbReference type="NCBI Taxonomy" id="2773714"/>
    <lineage>
        <taxon>Eukaryota</taxon>
        <taxon>Fungi</taxon>
        <taxon>Dikarya</taxon>
        <taxon>Ascomycota</taxon>
        <taxon>Pezizomycotina</taxon>
        <taxon>Dothideomycetes</taxon>
        <taxon>Dothideomycetidae</taxon>
        <taxon>Dothideales</taxon>
        <taxon>Saccotheciaceae</taxon>
        <taxon>Aureobasidium</taxon>
    </lineage>
</organism>
<comment type="caution">
    <text evidence="4">The sequence shown here is derived from an EMBL/GenBank/DDBJ whole genome shotgun (WGS) entry which is preliminary data.</text>
</comment>
<feature type="region of interest" description="Disordered" evidence="1">
    <location>
        <begin position="234"/>
        <end position="326"/>
    </location>
</feature>
<sequence length="549" mass="56812">MRSSSFFYHLLAFVPSLTLADPTTVFVEYYPYEVVCSGKTTLSTSSTYVNTSLPYVETFSYSVNSTRIVPGSSSSPGAYTTNIVTANVTAPVFKTGMPTCATCPTPVTEFVPTGFARYGIYTVTQTTDVSTPVYITGTPTCATCSTPVTELVPASVSSSSIPGTYTTTQTTNVTTPVYITGTPTCATCSTPVTELVPSSSTPGTYTTTETANVTSSTFITGKPTCATCSTPVTELVPPTSSAPGVISSKSSSSSSSPSSSPSSSSATQSSSSSMPSSSSSSTWSSSSSSSPNSSSSSSSSPSPTSSSTSSSSSSSSSSSTSSQTPVPSGACSLSKCGLGPLTVQEYNNTYVLANAYAAKDGHSGVGPDYYLDQNLTLLATGSTYNMSVPATYGSGNETYVDGGNGNEVPYWADTRATYGGFEYNPNNFTFVYTGYFVPQQSGSYQFCLDGADNEQAFYIGSNAAFPCGDSSNAATPRGAEPYERYWFASSEYGTADCRNMTLTAGFYYPIRVVYGNDGLPASSQFQVSGPGLGTNMIDLSGYVAPPSCT</sequence>
<evidence type="ECO:0000256" key="2">
    <source>
        <dbReference type="SAM" id="SignalP"/>
    </source>
</evidence>
<evidence type="ECO:0000256" key="1">
    <source>
        <dbReference type="SAM" id="MobiDB-lite"/>
    </source>
</evidence>
<keyword evidence="2" id="KW-0732">Signal</keyword>